<feature type="domain" description="Integrase catalytic" evidence="9">
    <location>
        <begin position="979"/>
        <end position="1139"/>
    </location>
</feature>
<dbReference type="InParanoid" id="A0A061FPS4"/>
<dbReference type="SUPFAM" id="SSF56672">
    <property type="entry name" value="DNA/RNA polymerases"/>
    <property type="match status" value="1"/>
</dbReference>
<dbReference type="Pfam" id="PF17921">
    <property type="entry name" value="Integrase_H2C2"/>
    <property type="match status" value="1"/>
</dbReference>
<dbReference type="InterPro" id="IPR043128">
    <property type="entry name" value="Rev_trsase/Diguanyl_cyclase"/>
</dbReference>
<dbReference type="Pfam" id="PF24626">
    <property type="entry name" value="SH3_Tf2-1"/>
    <property type="match status" value="1"/>
</dbReference>
<dbReference type="PANTHER" id="PTHR35046">
    <property type="entry name" value="ZINC KNUCKLE (CCHC-TYPE) FAMILY PROTEIN"/>
    <property type="match status" value="1"/>
</dbReference>
<protein>
    <recommendedName>
        <fullName evidence="12">Reverse transcriptase</fullName>
    </recommendedName>
</protein>
<sequence length="1306" mass="151106">MVGRARGRGRGNQPQQAELAEMRRMIDDLTRAVQALQRQEPVEARIENPKEEYLDWEASLENYFEWKPMAENRKVLFVKLKLKGTALQWLKRVEEQRARQSKLKISTWEHMKSKLRKQFLPADYTMELYEKFHCLKQNNMTVEEYISEFNNLSIRVGLAESNEQITSRYLAGLNHFIRDEMGVVRLYNIEDARQYALSAEKRILRYGARKPLYGTHWQNNSEARRGYPTSQQNYQGAATINKTNRGGSNSHIRCFTCGENGHTSFAGPQRRVNLAELREELEPVYDEYEEIEEIDVYPAQGESLVVRRVMTTTVNEEAEDWKRRSIFRTRVVCEGKVCDLVIDGGSMENIISKEAVNKLKLPTNKHPYPYKIGWLKKGHEVPVTTQYLVKFTMGDNLDDEALCDVVPMDVGHILVGRPWLYDHDMVHKTEPNTYSFYNDNKRYTSYPLKEETKKSANSKINKITGYLSVENFEAEGSEMGIMYALVTKHLKSDQMGKSPQYPTEIQQLLKEFGELFNEDLPKSLPPLRSIQHAIDLVPGAALPNLPAYRMPPMQRVEVQRQVEELLEKGLVRESKSPCACPALLAPKKDGSWRMCVDSRAINKITIKYRFPIPRLDEMLDQLVGSRVFSKIDLKSEYHQIRMRDGDEWKTAFKTPDGLFEWLVMPFGLSNAPSTFMRVMAEVLKPFLNSFVVVYFDDILIYSHTKEKHLKHLRQVLEVLQKEQLYINLKKCSFMQPEVKDGFEWSHSAQKAFERVKALMTKALVLALPDFEKLFVVECDASHVGIGAVLSQDGRPIEFFSEKVTDSRRRYSTYDLEFYALVRAIRHWQHYLAYREFAVYSDHQALRRCKMLSVMSTQVTGFEELKNQYSSDSYFSKIIADLQGSLQARNLPYRLHEAYLFKGNQLCIPEGYLREQIIRELHGNGLGGHFGRDKTLAMVADRYYWPKMRRDVERLVKRCPTCLFGKGSAQNTGLYVPLPEPDAPWIHLSMDFVLGLPKTAKGFDSIFVVVDRFSKMAHFIPCFRTSDATHIAELFFCEVVRLHGIPTSIVSDRDVKFMGHFWRTLWRKFGTELKYSSTCHPQTDSQTEVVNRSLGNILRCLIQNNPKTWDLVKPQAEFAYNNSVNRSIKKTPFEAAYGLKPQHVLDLVPLPQEARVSNEGELFADHIQKIHEEVKAALKASNAEYSFTANQHRRKQEFEEGDQVLVYLRQERFPKGTYHKLKSRKFGPCKVLKKISSNAYLIELPPELQISHIFNVLDLYPFDGCDGTASTIDAQIQHLPIVKVEVIEDVIDVKEVRSRRGNRIDDF</sequence>
<dbReference type="Gene3D" id="3.10.10.10">
    <property type="entry name" value="HIV Type 1 Reverse Transcriptase, subunit A, domain 1"/>
    <property type="match status" value="1"/>
</dbReference>
<dbReference type="Gene3D" id="1.10.340.70">
    <property type="match status" value="1"/>
</dbReference>
<reference evidence="10 11" key="1">
    <citation type="journal article" date="2013" name="Genome Biol.">
        <title>The genome sequence of the most widely cultivated cacao type and its use to identify candidate genes regulating pod color.</title>
        <authorList>
            <person name="Motamayor J.C."/>
            <person name="Mockaitis K."/>
            <person name="Schmutz J."/>
            <person name="Haiminen N."/>
            <person name="Iii D.L."/>
            <person name="Cornejo O."/>
            <person name="Findley S.D."/>
            <person name="Zheng P."/>
            <person name="Utro F."/>
            <person name="Royaert S."/>
            <person name="Saski C."/>
            <person name="Jenkins J."/>
            <person name="Podicheti R."/>
            <person name="Zhao M."/>
            <person name="Scheffler B.E."/>
            <person name="Stack J.C."/>
            <person name="Feltus F.A."/>
            <person name="Mustiga G.M."/>
            <person name="Amores F."/>
            <person name="Phillips W."/>
            <person name="Marelli J.P."/>
            <person name="May G.D."/>
            <person name="Shapiro H."/>
            <person name="Ma J."/>
            <person name="Bustamante C.D."/>
            <person name="Schnell R.J."/>
            <person name="Main D."/>
            <person name="Gilbert D."/>
            <person name="Parida L."/>
            <person name="Kuhn D.N."/>
        </authorList>
    </citation>
    <scope>NUCLEOTIDE SEQUENCE [LARGE SCALE GENOMIC DNA]</scope>
    <source>
        <strain evidence="11">cv. Matina 1-6</strain>
    </source>
</reference>
<evidence type="ECO:0000256" key="5">
    <source>
        <dbReference type="ARBA" id="ARBA00022759"/>
    </source>
</evidence>
<dbReference type="Pfam" id="PF03732">
    <property type="entry name" value="Retrotrans_gag"/>
    <property type="match status" value="1"/>
</dbReference>
<feature type="domain" description="Reverse transcriptase" evidence="8">
    <location>
        <begin position="566"/>
        <end position="749"/>
    </location>
</feature>
<dbReference type="SUPFAM" id="SSF53098">
    <property type="entry name" value="Ribonuclease H-like"/>
    <property type="match status" value="1"/>
</dbReference>
<dbReference type="Proteomes" id="UP000026915">
    <property type="component" value="Chromosome 10"/>
</dbReference>
<dbReference type="InterPro" id="IPR043502">
    <property type="entry name" value="DNA/RNA_pol_sf"/>
</dbReference>
<dbReference type="InterPro" id="IPR021109">
    <property type="entry name" value="Peptidase_aspartic_dom_sf"/>
</dbReference>
<dbReference type="GO" id="GO:0003964">
    <property type="term" value="F:RNA-directed DNA polymerase activity"/>
    <property type="evidence" value="ECO:0007669"/>
    <property type="project" value="UniProtKB-KW"/>
</dbReference>
<dbReference type="InterPro" id="IPR056924">
    <property type="entry name" value="SH3_Tf2-1"/>
</dbReference>
<evidence type="ECO:0000313" key="11">
    <source>
        <dbReference type="Proteomes" id="UP000026915"/>
    </source>
</evidence>
<evidence type="ECO:0008006" key="12">
    <source>
        <dbReference type="Google" id="ProtNLM"/>
    </source>
</evidence>
<organism evidence="10 11">
    <name type="scientific">Theobroma cacao</name>
    <name type="common">Cacao</name>
    <name type="synonym">Cocoa</name>
    <dbReference type="NCBI Taxonomy" id="3641"/>
    <lineage>
        <taxon>Eukaryota</taxon>
        <taxon>Viridiplantae</taxon>
        <taxon>Streptophyta</taxon>
        <taxon>Embryophyta</taxon>
        <taxon>Tracheophyta</taxon>
        <taxon>Spermatophyta</taxon>
        <taxon>Magnoliopsida</taxon>
        <taxon>eudicotyledons</taxon>
        <taxon>Gunneridae</taxon>
        <taxon>Pentapetalae</taxon>
        <taxon>rosids</taxon>
        <taxon>malvids</taxon>
        <taxon>Malvales</taxon>
        <taxon>Malvaceae</taxon>
        <taxon>Byttnerioideae</taxon>
        <taxon>Theobroma</taxon>
    </lineage>
</organism>
<dbReference type="InterPro" id="IPR041577">
    <property type="entry name" value="RT_RNaseH_2"/>
</dbReference>
<keyword evidence="5" id="KW-0255">Endonuclease</keyword>
<dbReference type="Gramene" id="EOY19305">
    <property type="protein sequence ID" value="EOY19305"/>
    <property type="gene ID" value="TCM_044370"/>
</dbReference>
<keyword evidence="2" id="KW-0808">Transferase</keyword>
<dbReference type="InterPro" id="IPR036397">
    <property type="entry name" value="RNaseH_sf"/>
</dbReference>
<dbReference type="eggNOG" id="KOG0017">
    <property type="taxonomic scope" value="Eukaryota"/>
</dbReference>
<dbReference type="Gene3D" id="2.40.70.10">
    <property type="entry name" value="Acid Proteases"/>
    <property type="match status" value="1"/>
</dbReference>
<dbReference type="EMBL" id="CM001888">
    <property type="protein sequence ID" value="EOY19305.1"/>
    <property type="molecule type" value="Genomic_DNA"/>
</dbReference>
<dbReference type="InterPro" id="IPR000477">
    <property type="entry name" value="RT_dom"/>
</dbReference>
<proteinExistence type="predicted"/>
<dbReference type="PROSITE" id="PS50994">
    <property type="entry name" value="INTEGRASE"/>
    <property type="match status" value="1"/>
</dbReference>
<evidence type="ECO:0000259" key="9">
    <source>
        <dbReference type="PROSITE" id="PS50994"/>
    </source>
</evidence>
<dbReference type="FunFam" id="3.10.10.10:FF:000007">
    <property type="entry name" value="Retrovirus-related Pol polyprotein from transposon 17.6-like Protein"/>
    <property type="match status" value="1"/>
</dbReference>
<dbReference type="STRING" id="3641.A0A061FPS4"/>
<evidence type="ECO:0000256" key="2">
    <source>
        <dbReference type="ARBA" id="ARBA00022679"/>
    </source>
</evidence>
<name>A0A061FPS4_THECC</name>
<dbReference type="HOGENOM" id="CLU_000384_5_0_1"/>
<evidence type="ECO:0000256" key="3">
    <source>
        <dbReference type="ARBA" id="ARBA00022695"/>
    </source>
</evidence>
<dbReference type="InterPro" id="IPR001584">
    <property type="entry name" value="Integrase_cat-core"/>
</dbReference>
<evidence type="ECO:0000256" key="7">
    <source>
        <dbReference type="ARBA" id="ARBA00022918"/>
    </source>
</evidence>
<dbReference type="OMA" id="CGANAYQ"/>
<accession>A0A061FPS4</accession>
<dbReference type="PROSITE" id="PS50878">
    <property type="entry name" value="RT_POL"/>
    <property type="match status" value="1"/>
</dbReference>
<dbReference type="CDD" id="cd00303">
    <property type="entry name" value="retropepsin_like"/>
    <property type="match status" value="1"/>
</dbReference>
<keyword evidence="1" id="KW-0645">Protease</keyword>
<evidence type="ECO:0000313" key="10">
    <source>
        <dbReference type="EMBL" id="EOY19305.1"/>
    </source>
</evidence>
<dbReference type="InterPro" id="IPR005162">
    <property type="entry name" value="Retrotrans_gag_dom"/>
</dbReference>
<keyword evidence="4" id="KW-0540">Nuclease</keyword>
<dbReference type="Pfam" id="PF17919">
    <property type="entry name" value="RT_RNaseH_2"/>
    <property type="match status" value="1"/>
</dbReference>
<dbReference type="PANTHER" id="PTHR35046:SF26">
    <property type="entry name" value="RNA-DIRECTED DNA POLYMERASE"/>
    <property type="match status" value="1"/>
</dbReference>
<keyword evidence="6" id="KW-0378">Hydrolase</keyword>
<dbReference type="Pfam" id="PF00078">
    <property type="entry name" value="RVT_1"/>
    <property type="match status" value="1"/>
</dbReference>
<dbReference type="GO" id="GO:0004519">
    <property type="term" value="F:endonuclease activity"/>
    <property type="evidence" value="ECO:0007669"/>
    <property type="project" value="UniProtKB-KW"/>
</dbReference>
<dbReference type="CDD" id="cd09274">
    <property type="entry name" value="RNase_HI_RT_Ty3"/>
    <property type="match status" value="1"/>
</dbReference>
<dbReference type="Gene3D" id="3.30.420.10">
    <property type="entry name" value="Ribonuclease H-like superfamily/Ribonuclease H"/>
    <property type="match status" value="1"/>
</dbReference>
<evidence type="ECO:0000256" key="4">
    <source>
        <dbReference type="ARBA" id="ARBA00022722"/>
    </source>
</evidence>
<dbReference type="InterPro" id="IPR041588">
    <property type="entry name" value="Integrase_H2C2"/>
</dbReference>
<dbReference type="GO" id="GO:0015074">
    <property type="term" value="P:DNA integration"/>
    <property type="evidence" value="ECO:0007669"/>
    <property type="project" value="InterPro"/>
</dbReference>
<evidence type="ECO:0000256" key="6">
    <source>
        <dbReference type="ARBA" id="ARBA00022801"/>
    </source>
</evidence>
<gene>
    <name evidence="10" type="ORF">TCM_044370</name>
</gene>
<dbReference type="Gene3D" id="3.30.70.270">
    <property type="match status" value="1"/>
</dbReference>
<dbReference type="InterPro" id="IPR012337">
    <property type="entry name" value="RNaseH-like_sf"/>
</dbReference>
<keyword evidence="3" id="KW-0548">Nucleotidyltransferase</keyword>
<dbReference type="GO" id="GO:0003676">
    <property type="term" value="F:nucleic acid binding"/>
    <property type="evidence" value="ECO:0007669"/>
    <property type="project" value="InterPro"/>
</dbReference>
<dbReference type="FunFam" id="1.10.340.70:FF:000001">
    <property type="entry name" value="Retrovirus-related Pol polyprotein from transposon gypsy-like Protein"/>
    <property type="match status" value="1"/>
</dbReference>
<evidence type="ECO:0000256" key="1">
    <source>
        <dbReference type="ARBA" id="ARBA00022670"/>
    </source>
</evidence>
<dbReference type="GO" id="GO:0008233">
    <property type="term" value="F:peptidase activity"/>
    <property type="evidence" value="ECO:0007669"/>
    <property type="project" value="UniProtKB-KW"/>
</dbReference>
<evidence type="ECO:0000259" key="8">
    <source>
        <dbReference type="PROSITE" id="PS50878"/>
    </source>
</evidence>
<keyword evidence="7" id="KW-0695">RNA-directed DNA polymerase</keyword>
<dbReference type="CDD" id="cd01647">
    <property type="entry name" value="RT_LTR"/>
    <property type="match status" value="1"/>
</dbReference>
<dbReference type="GO" id="GO:0006508">
    <property type="term" value="P:proteolysis"/>
    <property type="evidence" value="ECO:0007669"/>
    <property type="project" value="UniProtKB-KW"/>
</dbReference>
<keyword evidence="11" id="KW-1185">Reference proteome</keyword>